<feature type="transmembrane region" description="Helical" evidence="1">
    <location>
        <begin position="46"/>
        <end position="67"/>
    </location>
</feature>
<evidence type="ECO:0000313" key="3">
    <source>
        <dbReference type="EMBL" id="NOL42330.1"/>
    </source>
</evidence>
<keyword evidence="1" id="KW-0472">Membrane</keyword>
<dbReference type="AlphaFoldDB" id="A0A7Y4L103"/>
<keyword evidence="1" id="KW-0812">Transmembrane</keyword>
<protein>
    <submittedName>
        <fullName evidence="3">Uncharacterized protein</fullName>
    </submittedName>
</protein>
<dbReference type="EMBL" id="JABJRC010000004">
    <property type="protein sequence ID" value="NOL42330.1"/>
    <property type="molecule type" value="Genomic_DNA"/>
</dbReference>
<accession>A0A7Y4L103</accession>
<organism evidence="3 4">
    <name type="scientific">Kribbella sandramycini</name>
    <dbReference type="NCBI Taxonomy" id="60450"/>
    <lineage>
        <taxon>Bacteria</taxon>
        <taxon>Bacillati</taxon>
        <taxon>Actinomycetota</taxon>
        <taxon>Actinomycetes</taxon>
        <taxon>Propionibacteriales</taxon>
        <taxon>Kribbellaceae</taxon>
        <taxon>Kribbella</taxon>
    </lineage>
</organism>
<name>A0A7Y4L103_9ACTN</name>
<reference evidence="2 5" key="2">
    <citation type="submission" date="2020-08" db="EMBL/GenBank/DDBJ databases">
        <title>Sequencing the genomes of 1000 actinobacteria strains.</title>
        <authorList>
            <person name="Klenk H.-P."/>
        </authorList>
    </citation>
    <scope>NUCLEOTIDE SEQUENCE [LARGE SCALE GENOMIC DNA]</scope>
    <source>
        <strain evidence="2 5">DSM 15626</strain>
    </source>
</reference>
<dbReference type="RefSeq" id="WP_171674831.1">
    <property type="nucleotide sequence ID" value="NZ_BAAAGT010000006.1"/>
</dbReference>
<gene>
    <name evidence="2" type="ORF">HNR71_000263</name>
    <name evidence="3" type="ORF">HPO96_18950</name>
</gene>
<sequence>MPEHDPEQELGPKFASAFQDRSATSELRGAGLAAVARKRVRRRRRALNGVAASVLVVVAVGGAWSVLGSGGTPTNSAGSAEVPTAAKDNRTQGIAPSYEADTACPTDHPIKGVEEAGAVPAGLDVSTPVTGLQACRYQVPGGEVLGHERFDAKVAQQVVDAIKVLPERNPALPVFKCAPEAARPTEAIALRFSTAAGIREIWVEYTGCTTPGFFTGSRTYGLFAAPLKLFMTGSVRPSGSTYLNALTGW</sequence>
<dbReference type="Proteomes" id="UP000553957">
    <property type="component" value="Unassembled WGS sequence"/>
</dbReference>
<evidence type="ECO:0000313" key="2">
    <source>
        <dbReference type="EMBL" id="MBB6564626.1"/>
    </source>
</evidence>
<evidence type="ECO:0000313" key="5">
    <source>
        <dbReference type="Proteomes" id="UP000553957"/>
    </source>
</evidence>
<evidence type="ECO:0000256" key="1">
    <source>
        <dbReference type="SAM" id="Phobius"/>
    </source>
</evidence>
<proteinExistence type="predicted"/>
<keyword evidence="4" id="KW-1185">Reference proteome</keyword>
<evidence type="ECO:0000313" key="4">
    <source>
        <dbReference type="Proteomes" id="UP000534306"/>
    </source>
</evidence>
<dbReference type="Proteomes" id="UP000534306">
    <property type="component" value="Unassembled WGS sequence"/>
</dbReference>
<comment type="caution">
    <text evidence="3">The sequence shown here is derived from an EMBL/GenBank/DDBJ whole genome shotgun (WGS) entry which is preliminary data.</text>
</comment>
<reference evidence="3 4" key="1">
    <citation type="submission" date="2020-05" db="EMBL/GenBank/DDBJ databases">
        <title>Genome sequence of Kribbella sandramycini ATCC 39419.</title>
        <authorList>
            <person name="Maclea K.S."/>
            <person name="Fair J.L."/>
        </authorList>
    </citation>
    <scope>NUCLEOTIDE SEQUENCE [LARGE SCALE GENOMIC DNA]</scope>
    <source>
        <strain evidence="3 4">ATCC 39419</strain>
    </source>
</reference>
<keyword evidence="1" id="KW-1133">Transmembrane helix</keyword>
<dbReference type="EMBL" id="JACHKF010000001">
    <property type="protein sequence ID" value="MBB6564626.1"/>
    <property type="molecule type" value="Genomic_DNA"/>
</dbReference>